<feature type="region of interest" description="Disordered" evidence="6">
    <location>
        <begin position="109"/>
        <end position="133"/>
    </location>
</feature>
<evidence type="ECO:0000256" key="6">
    <source>
        <dbReference type="SAM" id="MobiDB-lite"/>
    </source>
</evidence>
<reference evidence="8" key="1">
    <citation type="submission" date="2021-01" db="EMBL/GenBank/DDBJ databases">
        <authorList>
            <person name="Corre E."/>
            <person name="Pelletier E."/>
            <person name="Niang G."/>
            <person name="Scheremetjew M."/>
            <person name="Finn R."/>
            <person name="Kale V."/>
            <person name="Holt S."/>
            <person name="Cochrane G."/>
            <person name="Meng A."/>
            <person name="Brown T."/>
            <person name="Cohen L."/>
        </authorList>
    </citation>
    <scope>NUCLEOTIDE SEQUENCE</scope>
    <source>
        <strain evidence="8">Clade-D-RCC2572</strain>
    </source>
</reference>
<dbReference type="InterPro" id="IPR036955">
    <property type="entry name" value="AP2/ERF_dom_sf"/>
</dbReference>
<dbReference type="EMBL" id="HBEW01002476">
    <property type="protein sequence ID" value="CAD8579007.1"/>
    <property type="molecule type" value="Transcribed_RNA"/>
</dbReference>
<dbReference type="GO" id="GO:0005634">
    <property type="term" value="C:nucleus"/>
    <property type="evidence" value="ECO:0007669"/>
    <property type="project" value="UniProtKB-SubCell"/>
</dbReference>
<evidence type="ECO:0000259" key="7">
    <source>
        <dbReference type="PROSITE" id="PS51032"/>
    </source>
</evidence>
<feature type="domain" description="AP2/ERF" evidence="7">
    <location>
        <begin position="230"/>
        <end position="287"/>
    </location>
</feature>
<dbReference type="CDD" id="cd00018">
    <property type="entry name" value="AP2"/>
    <property type="match status" value="2"/>
</dbReference>
<evidence type="ECO:0000256" key="2">
    <source>
        <dbReference type="ARBA" id="ARBA00023015"/>
    </source>
</evidence>
<dbReference type="GO" id="GO:0003700">
    <property type="term" value="F:DNA-binding transcription factor activity"/>
    <property type="evidence" value="ECO:0007669"/>
    <property type="project" value="InterPro"/>
</dbReference>
<keyword evidence="4" id="KW-0804">Transcription</keyword>
<keyword evidence="5" id="KW-0539">Nucleus</keyword>
<evidence type="ECO:0000256" key="3">
    <source>
        <dbReference type="ARBA" id="ARBA00023125"/>
    </source>
</evidence>
<dbReference type="Gene3D" id="3.30.730.10">
    <property type="entry name" value="AP2/ERF domain"/>
    <property type="match status" value="2"/>
</dbReference>
<dbReference type="SUPFAM" id="SSF54171">
    <property type="entry name" value="DNA-binding domain"/>
    <property type="match status" value="2"/>
</dbReference>
<evidence type="ECO:0000256" key="1">
    <source>
        <dbReference type="ARBA" id="ARBA00004123"/>
    </source>
</evidence>
<sequence>MWDAAVEACLDESALGTDNAEDYGSGVLASELKEYINEEVFRLCEIDGEDLIQGHDFSARGSLQSDDTGLNFDSWLFDTTDTDTLLASQGDFSDLFAMPSFEREKNAATKVARKKAPKSTAGPKVAQAEKKSIRSTSEYRGVTHHCRTGRYEAHIWESGKQVYLGGFDREAQAAIAYDLCALKCRGTQATTNFHMANYRQELEKLDSISKEELILSLRRQSKGFGKGSSKFRGVTKHAKGKFEARIGQLVGKKYRYLGLWPTEIEAAVAYDVESVRQKGMDALTNFDISSYTSVLAEHYDAQAKALGKRKHGSDDDTRQNDVVVEDAKTSERNFRAQLASKHAEFVASARTAAAGPACECDPSEVAIATVRSFFDSEAKICSKKSPRSATSDDEDDDACADAAIEELQNIVREARAKTRVRKEDNRRDHRRR</sequence>
<accession>A0A7S0PMI2</accession>
<dbReference type="PANTHER" id="PTHR32467">
    <property type="entry name" value="AP2-LIKE ETHYLENE-RESPONSIVE TRANSCRIPTION FACTOR"/>
    <property type="match status" value="1"/>
</dbReference>
<keyword evidence="2" id="KW-0805">Transcription regulation</keyword>
<gene>
    <name evidence="8" type="ORF">OMED0929_LOCUS2041</name>
</gene>
<dbReference type="AlphaFoldDB" id="A0A7S0PMI2"/>
<dbReference type="InterPro" id="IPR001471">
    <property type="entry name" value="AP2/ERF_dom"/>
</dbReference>
<evidence type="ECO:0000256" key="5">
    <source>
        <dbReference type="ARBA" id="ARBA00023242"/>
    </source>
</evidence>
<dbReference type="PANTHER" id="PTHR32467:SF90">
    <property type="entry name" value="AP2-LIKE ETHYLENE-RESPONSIVE TRANSCRIPTION FACTOR AIL1"/>
    <property type="match status" value="1"/>
</dbReference>
<dbReference type="InterPro" id="IPR016177">
    <property type="entry name" value="DNA-bd_dom_sf"/>
</dbReference>
<evidence type="ECO:0000256" key="4">
    <source>
        <dbReference type="ARBA" id="ARBA00023163"/>
    </source>
</evidence>
<evidence type="ECO:0000313" key="8">
    <source>
        <dbReference type="EMBL" id="CAD8579007.1"/>
    </source>
</evidence>
<name>A0A7S0PMI2_9CHLO</name>
<keyword evidence="3" id="KW-0238">DNA-binding</keyword>
<dbReference type="PROSITE" id="PS51032">
    <property type="entry name" value="AP2_ERF"/>
    <property type="match status" value="2"/>
</dbReference>
<dbReference type="GO" id="GO:0003677">
    <property type="term" value="F:DNA binding"/>
    <property type="evidence" value="ECO:0007669"/>
    <property type="project" value="UniProtKB-KW"/>
</dbReference>
<proteinExistence type="predicted"/>
<dbReference type="SMART" id="SM00380">
    <property type="entry name" value="AP2"/>
    <property type="match status" value="2"/>
</dbReference>
<organism evidence="8">
    <name type="scientific">Ostreococcus mediterraneus</name>
    <dbReference type="NCBI Taxonomy" id="1486918"/>
    <lineage>
        <taxon>Eukaryota</taxon>
        <taxon>Viridiplantae</taxon>
        <taxon>Chlorophyta</taxon>
        <taxon>Mamiellophyceae</taxon>
        <taxon>Mamiellales</taxon>
        <taxon>Bathycoccaceae</taxon>
        <taxon>Ostreococcus</taxon>
    </lineage>
</organism>
<comment type="subcellular location">
    <subcellularLocation>
        <location evidence="1">Nucleus</location>
    </subcellularLocation>
</comment>
<feature type="domain" description="AP2/ERF" evidence="7">
    <location>
        <begin position="138"/>
        <end position="194"/>
    </location>
</feature>
<protein>
    <recommendedName>
        <fullName evidence="7">AP2/ERF domain-containing protein</fullName>
    </recommendedName>
</protein>